<comment type="caution">
    <text evidence="1">The sequence shown here is derived from an EMBL/GenBank/DDBJ whole genome shotgun (WGS) entry which is preliminary data.</text>
</comment>
<protein>
    <submittedName>
        <fullName evidence="1">Uncharacterized protein</fullName>
    </submittedName>
</protein>
<organism evidence="1 2">
    <name type="scientific">Elysia marginata</name>
    <dbReference type="NCBI Taxonomy" id="1093978"/>
    <lineage>
        <taxon>Eukaryota</taxon>
        <taxon>Metazoa</taxon>
        <taxon>Spiralia</taxon>
        <taxon>Lophotrochozoa</taxon>
        <taxon>Mollusca</taxon>
        <taxon>Gastropoda</taxon>
        <taxon>Heterobranchia</taxon>
        <taxon>Euthyneura</taxon>
        <taxon>Panpulmonata</taxon>
        <taxon>Sacoglossa</taxon>
        <taxon>Placobranchoidea</taxon>
        <taxon>Plakobranchidae</taxon>
        <taxon>Elysia</taxon>
    </lineage>
</organism>
<evidence type="ECO:0000313" key="2">
    <source>
        <dbReference type="Proteomes" id="UP000762676"/>
    </source>
</evidence>
<reference evidence="1 2" key="1">
    <citation type="journal article" date="2021" name="Elife">
        <title>Chloroplast acquisition without the gene transfer in kleptoplastic sea slugs, Plakobranchus ocellatus.</title>
        <authorList>
            <person name="Maeda T."/>
            <person name="Takahashi S."/>
            <person name="Yoshida T."/>
            <person name="Shimamura S."/>
            <person name="Takaki Y."/>
            <person name="Nagai Y."/>
            <person name="Toyoda A."/>
            <person name="Suzuki Y."/>
            <person name="Arimoto A."/>
            <person name="Ishii H."/>
            <person name="Satoh N."/>
            <person name="Nishiyama T."/>
            <person name="Hasebe M."/>
            <person name="Maruyama T."/>
            <person name="Minagawa J."/>
            <person name="Obokata J."/>
            <person name="Shigenobu S."/>
        </authorList>
    </citation>
    <scope>NUCLEOTIDE SEQUENCE [LARGE SCALE GENOMIC DNA]</scope>
</reference>
<dbReference type="AlphaFoldDB" id="A0AAV4HVG0"/>
<evidence type="ECO:0000313" key="1">
    <source>
        <dbReference type="EMBL" id="GFS01922.1"/>
    </source>
</evidence>
<sequence>MVQEEFVNFKCICHQIPNINKTLDPKKVEFMDIRMYAVHKGDPLVTIHYNLDQPAVQMNLFQTGRKTLEMDVQMSLEPAYSRKLRIDQKAQRPRKVVWRRDHTQSLSYLLQGTCFMPRKPH</sequence>
<accession>A0AAV4HVG0</accession>
<keyword evidence="2" id="KW-1185">Reference proteome</keyword>
<dbReference type="EMBL" id="BMAT01002211">
    <property type="protein sequence ID" value="GFS01922.1"/>
    <property type="molecule type" value="Genomic_DNA"/>
</dbReference>
<proteinExistence type="predicted"/>
<gene>
    <name evidence="1" type="ORF">ElyMa_001110800</name>
</gene>
<dbReference type="Proteomes" id="UP000762676">
    <property type="component" value="Unassembled WGS sequence"/>
</dbReference>
<name>A0AAV4HVG0_9GAST</name>